<organism evidence="11 12">
    <name type="scientific">Candidatus Accumulibacter aalborgensis</name>
    <dbReference type="NCBI Taxonomy" id="1860102"/>
    <lineage>
        <taxon>Bacteria</taxon>
        <taxon>Pseudomonadati</taxon>
        <taxon>Pseudomonadota</taxon>
        <taxon>Betaproteobacteria</taxon>
        <taxon>Candidatus Accumulibacter</taxon>
    </lineage>
</organism>
<evidence type="ECO:0000256" key="8">
    <source>
        <dbReference type="NCBIfam" id="TIGR00977"/>
    </source>
</evidence>
<dbReference type="Pfam" id="PF22617">
    <property type="entry name" value="HCS_D2"/>
    <property type="match status" value="1"/>
</dbReference>
<keyword evidence="11" id="KW-0012">Acyltransferase</keyword>
<dbReference type="GO" id="GO:0043714">
    <property type="term" value="F:(R)-citramalate synthase activity"/>
    <property type="evidence" value="ECO:0007669"/>
    <property type="project" value="UniProtKB-UniRule"/>
</dbReference>
<dbReference type="NCBIfam" id="TIGR00977">
    <property type="entry name" value="citramal_synth"/>
    <property type="match status" value="1"/>
</dbReference>
<dbReference type="RefSeq" id="WP_186405275.1">
    <property type="nucleotide sequence ID" value="NZ_FLQX01000001.1"/>
</dbReference>
<dbReference type="GO" id="GO:0009098">
    <property type="term" value="P:L-leucine biosynthetic process"/>
    <property type="evidence" value="ECO:0007669"/>
    <property type="project" value="InterPro"/>
</dbReference>
<feature type="domain" description="Pyruvate carboxyltransferase" evidence="10">
    <location>
        <begin position="4"/>
        <end position="266"/>
    </location>
</feature>
<dbReference type="PANTHER" id="PTHR43538:SF1">
    <property type="entry name" value="(R)-CITRAMALATE SYNTHASE"/>
    <property type="match status" value="1"/>
</dbReference>
<dbReference type="UniPathway" id="UPA00047">
    <property type="reaction ID" value="UER00066"/>
</dbReference>
<comment type="catalytic activity">
    <reaction evidence="7">
        <text>pyruvate + acetyl-CoA + H2O = (3R)-citramalate + CoA + H(+)</text>
        <dbReference type="Rhea" id="RHEA:19045"/>
        <dbReference type="ChEBI" id="CHEBI:15361"/>
        <dbReference type="ChEBI" id="CHEBI:15377"/>
        <dbReference type="ChEBI" id="CHEBI:15378"/>
        <dbReference type="ChEBI" id="CHEBI:30934"/>
        <dbReference type="ChEBI" id="CHEBI:57287"/>
        <dbReference type="ChEBI" id="CHEBI:57288"/>
        <dbReference type="EC" id="2.3.3.21"/>
    </reaction>
</comment>
<dbReference type="InterPro" id="IPR002034">
    <property type="entry name" value="AIPM/Hcit_synth_CS"/>
</dbReference>
<dbReference type="SMART" id="SM00917">
    <property type="entry name" value="LeuA_dimer"/>
    <property type="match status" value="1"/>
</dbReference>
<accession>A0A1A8XD57</accession>
<evidence type="ECO:0000313" key="11">
    <source>
        <dbReference type="EMBL" id="SBT03140.1"/>
    </source>
</evidence>
<dbReference type="GO" id="GO:0003852">
    <property type="term" value="F:2-isopropylmalate synthase activity"/>
    <property type="evidence" value="ECO:0007669"/>
    <property type="project" value="InterPro"/>
</dbReference>
<keyword evidence="5 9" id="KW-0808">Transferase</keyword>
<dbReference type="SUPFAM" id="SSF110921">
    <property type="entry name" value="2-isopropylmalate synthase LeuA, allosteric (dimerisation) domain"/>
    <property type="match status" value="1"/>
</dbReference>
<dbReference type="PROSITE" id="PS00815">
    <property type="entry name" value="AIPM_HOMOCIT_SYNTH_1"/>
    <property type="match status" value="1"/>
</dbReference>
<dbReference type="InterPro" id="IPR054691">
    <property type="entry name" value="LeuA/HCS_post-cat"/>
</dbReference>
<sequence>MTSILLYDTTLRDGSQREDISLSVEDKLTIAQRLAAFGMHYIECGWPGSNPKDADFFARAVSMNLPARLAAFGRTRNPNGSCDDDTNLRALVVAGTPVVTLVGKSWDYHVTQVLSTTLAENLAMIGDSVAWMKARGKEVVFDAEHFYDGFLANPDYALATLRAAAAAGADWLVLCETNGGRLPWEMEAMTREVAARLPGAQIGVHCHNDTGCGVANSLAAVRSGATMVQGTINGYGERVGNADLVTILPNLQLKMGYAVLPEEKLRELTTLSRYVAEVANLKHNDHQPYTGHSAFAHKGGIHVAAILKSADTYQHIDPERVGNMMRSVTSELSGRGNIVLQARRMGLDLDNEAAQHVLAQIKHLEHEGFTFEAAEASVELMFHRLRADYRRPFELLDYFAITERRHGRGLVAEATVKVKVGELIKFTAAEGNGPVNALASALQEALVDHYPILRTVRLADYKVRILGGTAGTAANTRVLIDFQSGTEAWTTVGANANIIDASWRALSDSMEYALIRLVDKGAPDKG</sequence>
<dbReference type="Pfam" id="PF00682">
    <property type="entry name" value="HMGL-like"/>
    <property type="match status" value="1"/>
</dbReference>
<evidence type="ECO:0000256" key="7">
    <source>
        <dbReference type="ARBA" id="ARBA00048263"/>
    </source>
</evidence>
<dbReference type="InterPro" id="IPR013785">
    <property type="entry name" value="Aldolase_TIM"/>
</dbReference>
<keyword evidence="4" id="KW-0412">Isoleucine biosynthesis</keyword>
<dbReference type="SUPFAM" id="SSF51569">
    <property type="entry name" value="Aldolase"/>
    <property type="match status" value="1"/>
</dbReference>
<dbReference type="Gene3D" id="3.30.160.270">
    <property type="match status" value="1"/>
</dbReference>
<dbReference type="EC" id="2.3.3.21" evidence="8"/>
<evidence type="ECO:0000256" key="1">
    <source>
        <dbReference type="ARBA" id="ARBA00004743"/>
    </source>
</evidence>
<dbReference type="EMBL" id="FLQX01000001">
    <property type="protein sequence ID" value="SBT03140.1"/>
    <property type="molecule type" value="Genomic_DNA"/>
</dbReference>
<evidence type="ECO:0000256" key="5">
    <source>
        <dbReference type="ARBA" id="ARBA00022679"/>
    </source>
</evidence>
<evidence type="ECO:0000259" key="10">
    <source>
        <dbReference type="PROSITE" id="PS50991"/>
    </source>
</evidence>
<name>A0A1A8XD57_9PROT</name>
<keyword evidence="6" id="KW-0100">Branched-chain amino acid biosynthesis</keyword>
<evidence type="ECO:0000256" key="2">
    <source>
        <dbReference type="ARBA" id="ARBA00006154"/>
    </source>
</evidence>
<dbReference type="Gene3D" id="1.10.238.260">
    <property type="match status" value="1"/>
</dbReference>
<evidence type="ECO:0000313" key="12">
    <source>
        <dbReference type="Proteomes" id="UP000199169"/>
    </source>
</evidence>
<dbReference type="Pfam" id="PF08502">
    <property type="entry name" value="LeuA_dimer"/>
    <property type="match status" value="1"/>
</dbReference>
<dbReference type="PANTHER" id="PTHR43538">
    <property type="entry name" value="ALPHA-IPM SYNTHASE/HOMOCITRATE SYNTHASE"/>
    <property type="match status" value="1"/>
</dbReference>
<evidence type="ECO:0000256" key="9">
    <source>
        <dbReference type="RuleBase" id="RU003523"/>
    </source>
</evidence>
<dbReference type="Gene3D" id="3.20.20.70">
    <property type="entry name" value="Aldolase class I"/>
    <property type="match status" value="1"/>
</dbReference>
<keyword evidence="12" id="KW-1185">Reference proteome</keyword>
<dbReference type="AlphaFoldDB" id="A0A1A8XD57"/>
<gene>
    <name evidence="11" type="ORF">ACCAA_10088</name>
</gene>
<keyword evidence="3" id="KW-0028">Amino-acid biosynthesis</keyword>
<comment type="similarity">
    <text evidence="2 9">Belongs to the alpha-IPM synthase/homocitrate synthase family.</text>
</comment>
<dbReference type="InterPro" id="IPR013709">
    <property type="entry name" value="2-isopropylmalate_synth_dimer"/>
</dbReference>
<reference evidence="11 12" key="1">
    <citation type="submission" date="2016-06" db="EMBL/GenBank/DDBJ databases">
        <authorList>
            <person name="Kjaerup R.B."/>
            <person name="Dalgaard T.S."/>
            <person name="Juul-Madsen H.R."/>
        </authorList>
    </citation>
    <scope>NUCLEOTIDE SEQUENCE [LARGE SCALE GENOMIC DNA]</scope>
    <source>
        <strain evidence="11">3</strain>
    </source>
</reference>
<proteinExistence type="inferred from homology"/>
<dbReference type="STRING" id="1860102.ACCAA_10088"/>
<dbReference type="InterPro" id="IPR000891">
    <property type="entry name" value="PYR_CT"/>
</dbReference>
<dbReference type="InterPro" id="IPR036230">
    <property type="entry name" value="LeuA_allosteric_dom_sf"/>
</dbReference>
<dbReference type="InterPro" id="IPR005675">
    <property type="entry name" value="Citramal_synthase"/>
</dbReference>
<comment type="pathway">
    <text evidence="1">Amino-acid biosynthesis; L-isoleucine biosynthesis; 2-oxobutanoate from pyruvate: step 1/3.</text>
</comment>
<evidence type="ECO:0000256" key="3">
    <source>
        <dbReference type="ARBA" id="ARBA00022605"/>
    </source>
</evidence>
<dbReference type="GO" id="GO:0009097">
    <property type="term" value="P:isoleucine biosynthetic process"/>
    <property type="evidence" value="ECO:0007669"/>
    <property type="project" value="UniProtKB-UniRule"/>
</dbReference>
<dbReference type="Proteomes" id="UP000199169">
    <property type="component" value="Unassembled WGS sequence"/>
</dbReference>
<evidence type="ECO:0000256" key="6">
    <source>
        <dbReference type="ARBA" id="ARBA00023304"/>
    </source>
</evidence>
<evidence type="ECO:0000256" key="4">
    <source>
        <dbReference type="ARBA" id="ARBA00022624"/>
    </source>
</evidence>
<dbReference type="CDD" id="cd07941">
    <property type="entry name" value="DRE_TIM_LeuA3"/>
    <property type="match status" value="1"/>
</dbReference>
<dbReference type="PROSITE" id="PS00816">
    <property type="entry name" value="AIPM_HOMOCIT_SYNTH_2"/>
    <property type="match status" value="1"/>
</dbReference>
<protein>
    <recommendedName>
        <fullName evidence="8">Citramalate synthase</fullName>
        <ecNumber evidence="8">2.3.3.21</ecNumber>
    </recommendedName>
</protein>
<dbReference type="PROSITE" id="PS50991">
    <property type="entry name" value="PYR_CT"/>
    <property type="match status" value="1"/>
</dbReference>